<feature type="compositionally biased region" description="Acidic residues" evidence="1">
    <location>
        <begin position="141"/>
        <end position="153"/>
    </location>
</feature>
<dbReference type="eggNOG" id="ENOG502RQ12">
    <property type="taxonomic scope" value="Eukaryota"/>
</dbReference>
<name>Q6BI48_DEBHA</name>
<accession>Q6BI48</accession>
<dbReference type="OrthoDB" id="21214at2759"/>
<organism evidence="2 3">
    <name type="scientific">Debaryomyces hansenii (strain ATCC 36239 / CBS 767 / BCRC 21394 / JCM 1990 / NBRC 0083 / IGC 2968)</name>
    <name type="common">Yeast</name>
    <name type="synonym">Torulaspora hansenii</name>
    <dbReference type="NCBI Taxonomy" id="284592"/>
    <lineage>
        <taxon>Eukaryota</taxon>
        <taxon>Fungi</taxon>
        <taxon>Dikarya</taxon>
        <taxon>Ascomycota</taxon>
        <taxon>Saccharomycotina</taxon>
        <taxon>Pichiomycetes</taxon>
        <taxon>Debaryomycetaceae</taxon>
        <taxon>Debaryomyces</taxon>
    </lineage>
</organism>
<dbReference type="Proteomes" id="UP000000599">
    <property type="component" value="Chromosome G"/>
</dbReference>
<feature type="compositionally biased region" description="Basic and acidic residues" evidence="1">
    <location>
        <begin position="251"/>
        <end position="263"/>
    </location>
</feature>
<sequence>MDTTYLYTKRFIDQEVRRLSQPLVVTSKVERILTEESTEDDPDGQQVGEKQLQQIISKVNVLIKRHNRNVFSRQVVNQIIQQVIKCEQNKLMVVNEKLMRIEMILKPILLPEVNQMGNVKTLMGEFGELVRELPESKYLFDEDDDDTTDEDEKAPDHASSDEEGILVQDEQERVEDDELKKPQYNRRLRQQTEQEQSKSSSTQLLHKYDDIRHHLIELHQGLEYKYAKLEYLTSLKEKLIRVLSVPEEHAKRDPFHGQDKMVGNDDEPFDSDDEANDSLSHQHSLDYMTNTSLSNEINKFRVLVEKISYRLHSKQELQAALDSINSQ</sequence>
<feature type="region of interest" description="Disordered" evidence="1">
    <location>
        <begin position="251"/>
        <end position="280"/>
    </location>
</feature>
<dbReference type="KEGG" id="dha:DEHA2G13464g"/>
<dbReference type="RefSeq" id="XP_462123.2">
    <property type="nucleotide sequence ID" value="XM_462123.1"/>
</dbReference>
<dbReference type="InParanoid" id="Q6BI48"/>
<feature type="region of interest" description="Disordered" evidence="1">
    <location>
        <begin position="140"/>
        <end position="204"/>
    </location>
</feature>
<proteinExistence type="predicted"/>
<dbReference type="InterPro" id="IPR025207">
    <property type="entry name" value="Sim4_Fta4"/>
</dbReference>
<dbReference type="OMA" id="ECNDELF"/>
<dbReference type="Pfam" id="PF13093">
    <property type="entry name" value="FTA4"/>
    <property type="match status" value="1"/>
</dbReference>
<dbReference type="GO" id="GO:0031511">
    <property type="term" value="C:Mis6-Sim4 complex"/>
    <property type="evidence" value="ECO:0007669"/>
    <property type="project" value="InterPro"/>
</dbReference>
<dbReference type="GeneID" id="2905037"/>
<dbReference type="EMBL" id="CR382139">
    <property type="protein sequence ID" value="CAG90609.2"/>
    <property type="molecule type" value="Genomic_DNA"/>
</dbReference>
<dbReference type="HOGENOM" id="CLU_849982_0_0_1"/>
<keyword evidence="3" id="KW-1185">Reference proteome</keyword>
<evidence type="ECO:0000313" key="2">
    <source>
        <dbReference type="EMBL" id="CAG90609.2"/>
    </source>
</evidence>
<feature type="compositionally biased region" description="Acidic residues" evidence="1">
    <location>
        <begin position="264"/>
        <end position="276"/>
    </location>
</feature>
<dbReference type="STRING" id="284592.Q6BI48"/>
<dbReference type="VEuPathDB" id="FungiDB:DEHA2G13464g"/>
<gene>
    <name evidence="2" type="ordered locus">DEHA2G13464g</name>
</gene>
<evidence type="ECO:0000313" key="3">
    <source>
        <dbReference type="Proteomes" id="UP000000599"/>
    </source>
</evidence>
<reference evidence="2 3" key="1">
    <citation type="journal article" date="2004" name="Nature">
        <title>Genome evolution in yeasts.</title>
        <authorList>
            <consortium name="Genolevures"/>
            <person name="Dujon B."/>
            <person name="Sherman D."/>
            <person name="Fischer G."/>
            <person name="Durrens P."/>
            <person name="Casaregola S."/>
            <person name="Lafontaine I."/>
            <person name="de Montigny J."/>
            <person name="Marck C."/>
            <person name="Neuveglise C."/>
            <person name="Talla E."/>
            <person name="Goffard N."/>
            <person name="Frangeul L."/>
            <person name="Aigle M."/>
            <person name="Anthouard V."/>
            <person name="Babour A."/>
            <person name="Barbe V."/>
            <person name="Barnay S."/>
            <person name="Blanchin S."/>
            <person name="Beckerich J.M."/>
            <person name="Beyne E."/>
            <person name="Bleykasten C."/>
            <person name="Boisrame A."/>
            <person name="Boyer J."/>
            <person name="Cattolico L."/>
            <person name="Confanioleri F."/>
            <person name="de Daruvar A."/>
            <person name="Despons L."/>
            <person name="Fabre E."/>
            <person name="Fairhead C."/>
            <person name="Ferry-Dumazet H."/>
            <person name="Groppi A."/>
            <person name="Hantraye F."/>
            <person name="Hennequin C."/>
            <person name="Jauniaux N."/>
            <person name="Joyet P."/>
            <person name="Kachouri R."/>
            <person name="Kerrest A."/>
            <person name="Koszul R."/>
            <person name="Lemaire M."/>
            <person name="Lesur I."/>
            <person name="Ma L."/>
            <person name="Muller H."/>
            <person name="Nicaud J.M."/>
            <person name="Nikolski M."/>
            <person name="Oztas S."/>
            <person name="Ozier-Kalogeropoulos O."/>
            <person name="Pellenz S."/>
            <person name="Potier S."/>
            <person name="Richard G.F."/>
            <person name="Straub M.L."/>
            <person name="Suleau A."/>
            <person name="Swennene D."/>
            <person name="Tekaia F."/>
            <person name="Wesolowski-Louvel M."/>
            <person name="Westhof E."/>
            <person name="Wirth B."/>
            <person name="Zeniou-Meyer M."/>
            <person name="Zivanovic I."/>
            <person name="Bolotin-Fukuhara M."/>
            <person name="Thierry A."/>
            <person name="Bouchier C."/>
            <person name="Caudron B."/>
            <person name="Scarpelli C."/>
            <person name="Gaillardin C."/>
            <person name="Weissenbach J."/>
            <person name="Wincker P."/>
            <person name="Souciet J.L."/>
        </authorList>
    </citation>
    <scope>NUCLEOTIDE SEQUENCE [LARGE SCALE GENOMIC DNA]</scope>
    <source>
        <strain evidence="3">ATCC 36239 / CBS 767 / BCRC 21394 / JCM 1990 / NBRC 0083 / IGC 2968</strain>
    </source>
</reference>
<dbReference type="AlphaFoldDB" id="Q6BI48"/>
<evidence type="ECO:0000256" key="1">
    <source>
        <dbReference type="SAM" id="MobiDB-lite"/>
    </source>
</evidence>
<protein>
    <submittedName>
        <fullName evidence="2">DEHA2G13464p</fullName>
    </submittedName>
</protein>